<keyword evidence="3" id="KW-1185">Reference proteome</keyword>
<dbReference type="OrthoDB" id="5135333at2759"/>
<dbReference type="RefSeq" id="XP_008717285.1">
    <property type="nucleotide sequence ID" value="XM_008719063.1"/>
</dbReference>
<accession>W2RVI6</accession>
<dbReference type="VEuPathDB" id="FungiDB:HMPREF1541_04719"/>
<dbReference type="Proteomes" id="UP000030752">
    <property type="component" value="Unassembled WGS sequence"/>
</dbReference>
<dbReference type="GeneID" id="19972058"/>
<dbReference type="Pfam" id="PF06985">
    <property type="entry name" value="HET"/>
    <property type="match status" value="1"/>
</dbReference>
<reference evidence="2 3" key="1">
    <citation type="submission" date="2013-03" db="EMBL/GenBank/DDBJ databases">
        <title>The Genome Sequence of Phialophora europaea CBS 101466.</title>
        <authorList>
            <consortium name="The Broad Institute Genomics Platform"/>
            <person name="Cuomo C."/>
            <person name="de Hoog S."/>
            <person name="Gorbushina A."/>
            <person name="Walker B."/>
            <person name="Young S.K."/>
            <person name="Zeng Q."/>
            <person name="Gargeya S."/>
            <person name="Fitzgerald M."/>
            <person name="Haas B."/>
            <person name="Abouelleil A."/>
            <person name="Allen A.W."/>
            <person name="Alvarado L."/>
            <person name="Arachchi H.M."/>
            <person name="Berlin A.M."/>
            <person name="Chapman S.B."/>
            <person name="Gainer-Dewar J."/>
            <person name="Goldberg J."/>
            <person name="Griggs A."/>
            <person name="Gujja S."/>
            <person name="Hansen M."/>
            <person name="Howarth C."/>
            <person name="Imamovic A."/>
            <person name="Ireland A."/>
            <person name="Larimer J."/>
            <person name="McCowan C."/>
            <person name="Murphy C."/>
            <person name="Pearson M."/>
            <person name="Poon T.W."/>
            <person name="Priest M."/>
            <person name="Roberts A."/>
            <person name="Saif S."/>
            <person name="Shea T."/>
            <person name="Sisk P."/>
            <person name="Sykes S."/>
            <person name="Wortman J."/>
            <person name="Nusbaum C."/>
            <person name="Birren B."/>
        </authorList>
    </citation>
    <scope>NUCLEOTIDE SEQUENCE [LARGE SCALE GENOMIC DNA]</scope>
    <source>
        <strain evidence="2 3">CBS 101466</strain>
    </source>
</reference>
<dbReference type="PANTHER" id="PTHR33112">
    <property type="entry name" value="DOMAIN PROTEIN, PUTATIVE-RELATED"/>
    <property type="match status" value="1"/>
</dbReference>
<name>W2RVI6_CYPE1</name>
<gene>
    <name evidence="2" type="ORF">HMPREF1541_04719</name>
</gene>
<dbReference type="AlphaFoldDB" id="W2RVI6"/>
<evidence type="ECO:0000313" key="2">
    <source>
        <dbReference type="EMBL" id="ETN40442.1"/>
    </source>
</evidence>
<evidence type="ECO:0000313" key="3">
    <source>
        <dbReference type="Proteomes" id="UP000030752"/>
    </source>
</evidence>
<protein>
    <recommendedName>
        <fullName evidence="1">Heterokaryon incompatibility domain-containing protein</fullName>
    </recommendedName>
</protein>
<dbReference type="HOGENOM" id="CLU_003953_2_2_1"/>
<organism evidence="2 3">
    <name type="scientific">Cyphellophora europaea (strain CBS 101466)</name>
    <name type="common">Phialophora europaea</name>
    <dbReference type="NCBI Taxonomy" id="1220924"/>
    <lineage>
        <taxon>Eukaryota</taxon>
        <taxon>Fungi</taxon>
        <taxon>Dikarya</taxon>
        <taxon>Ascomycota</taxon>
        <taxon>Pezizomycotina</taxon>
        <taxon>Eurotiomycetes</taxon>
        <taxon>Chaetothyriomycetidae</taxon>
        <taxon>Chaetothyriales</taxon>
        <taxon>Cyphellophoraceae</taxon>
        <taxon>Cyphellophora</taxon>
    </lineage>
</organism>
<dbReference type="PANTHER" id="PTHR33112:SF12">
    <property type="entry name" value="HETEROKARYON INCOMPATIBILITY DOMAIN-CONTAINING PROTEIN"/>
    <property type="match status" value="1"/>
</dbReference>
<sequence length="711" mass="80336">MEEALLGTLAQVLESKCPNHALIFPINELLLSQQVSLIKPAHQRLMFVHPDPHGSGPNGTLDAPWEIFEHQQEHFLLGTDANRTQPRIIDREWIDMEIIQAWRRECEDSHATSCATIELDAPVDSHSLLLVDAVNQCLVSKTTSCRYVALSYVWGRTSTFTTTKATLELLCKPGALQQPSTPNFKISRTVSEAILMTKVLGERYLWVDALCIVQDGDDNSIQLNAMAMIYARACLTIVSAHGEDANAGFRGLRRVGLPRQARQRIAQLTPNQSLVKPSSKQVWDDSMLQPWSTRAWTYQEAMFSRRMLIFAHNSVRWRCKTARYSEESDSPDCVHSYATAAQRHYSWSSPQLTPSPVPNLGEFEALVNGFNCRRLTRPEDALPAFAGVSLLLGKKLRGSLISGLPEYFLDICLLWRPLRRLGPAQRRLEMVPSDQHCLPSWSWVGWETEIAFPYTWNYSSKLTGPTPIMLGQTRYWLERHRIYCSNHPETEKDLDHLTNAWWLGDATVALDGEMPPGWLIRKIAPGSSASLAQDYLVLGEVSIYQHESDQSVDFCFPVDLEEEPESIEPRTEKYLHFTTNSANFRLGEVRGIMTRVHTLDGRPAGTLWQHDEADEDFVCATSGPLQYRRSVELVGIMSCLIPKTDSIVWDVDEIAAPESLRDDSPIASFEDIQNVMWIQWIGGIAYRKATGVVKEEIWESIALDKVDVTLG</sequence>
<dbReference type="STRING" id="1220924.W2RVI6"/>
<evidence type="ECO:0000259" key="1">
    <source>
        <dbReference type="Pfam" id="PF06985"/>
    </source>
</evidence>
<feature type="domain" description="Heterokaryon incompatibility" evidence="1">
    <location>
        <begin position="147"/>
        <end position="300"/>
    </location>
</feature>
<dbReference type="eggNOG" id="ENOG502RV2M">
    <property type="taxonomic scope" value="Eukaryota"/>
</dbReference>
<proteinExistence type="predicted"/>
<dbReference type="InParanoid" id="W2RVI6"/>
<dbReference type="EMBL" id="KB822720">
    <property type="protein sequence ID" value="ETN40442.1"/>
    <property type="molecule type" value="Genomic_DNA"/>
</dbReference>
<dbReference type="InterPro" id="IPR010730">
    <property type="entry name" value="HET"/>
</dbReference>